<evidence type="ECO:0000313" key="1">
    <source>
        <dbReference type="EMBL" id="MYZ50400.1"/>
    </source>
</evidence>
<sequence length="264" mass="29668">MVRTFRYSAASDGPLSANPAHAFAARHALRLYRADAVYTMIPKNACSTMRLSLAKANGCVGSAADFFWIHANNDTFSADLPSLARARYTFVFLRCPFRRLASAYLDKMVAREPPMWQLLDLDRRAVAPADLTFRTFVRLVTRKDALRENHHWRPQVDFLVYDAYDDWFRVEAFAAAAERLAERTGIEILDARGLTRHGTETYRKMAGDPDLPPLDILLLQRGGESPDPATLYDGELVDRVGAAYGADVELYRSLFGPDALMFPA</sequence>
<evidence type="ECO:0000313" key="2">
    <source>
        <dbReference type="Proteomes" id="UP000773614"/>
    </source>
</evidence>
<evidence type="ECO:0008006" key="3">
    <source>
        <dbReference type="Google" id="ProtNLM"/>
    </source>
</evidence>
<dbReference type="EMBL" id="SPKJ01000163">
    <property type="protein sequence ID" value="MYZ50400.1"/>
    <property type="molecule type" value="Genomic_DNA"/>
</dbReference>
<keyword evidence="2" id="KW-1185">Reference proteome</keyword>
<dbReference type="AlphaFoldDB" id="A0A964T8G3"/>
<proteinExistence type="predicted"/>
<dbReference type="InterPro" id="IPR005331">
    <property type="entry name" value="Sulfotransferase"/>
</dbReference>
<dbReference type="GO" id="GO:0008146">
    <property type="term" value="F:sulfotransferase activity"/>
    <property type="evidence" value="ECO:0007669"/>
    <property type="project" value="InterPro"/>
</dbReference>
<dbReference type="GO" id="GO:0016020">
    <property type="term" value="C:membrane"/>
    <property type="evidence" value="ECO:0007669"/>
    <property type="project" value="InterPro"/>
</dbReference>
<accession>A0A964T8G3</accession>
<dbReference type="OrthoDB" id="288532at2"/>
<comment type="caution">
    <text evidence="1">The sequence shown here is derived from an EMBL/GenBank/DDBJ whole genome shotgun (WGS) entry which is preliminary data.</text>
</comment>
<name>A0A964T8G3_9HYPH</name>
<gene>
    <name evidence="1" type="ORF">E4O86_22095</name>
</gene>
<dbReference type="RefSeq" id="WP_161142719.1">
    <property type="nucleotide sequence ID" value="NZ_SPKJ01000163.1"/>
</dbReference>
<dbReference type="Proteomes" id="UP000773614">
    <property type="component" value="Unassembled WGS sequence"/>
</dbReference>
<dbReference type="Pfam" id="PF03567">
    <property type="entry name" value="Sulfotransfer_2"/>
    <property type="match status" value="1"/>
</dbReference>
<reference evidence="1" key="1">
    <citation type="submission" date="2019-03" db="EMBL/GenBank/DDBJ databases">
        <title>Afifella sp. nov., isolated from activated sludge.</title>
        <authorList>
            <person name="Li Q."/>
            <person name="Liu Y."/>
        </authorList>
    </citation>
    <scope>NUCLEOTIDE SEQUENCE</scope>
    <source>
        <strain evidence="1">L72</strain>
    </source>
</reference>
<organism evidence="1 2">
    <name type="scientific">Propylenella binzhouense</name>
    <dbReference type="NCBI Taxonomy" id="2555902"/>
    <lineage>
        <taxon>Bacteria</taxon>
        <taxon>Pseudomonadati</taxon>
        <taxon>Pseudomonadota</taxon>
        <taxon>Alphaproteobacteria</taxon>
        <taxon>Hyphomicrobiales</taxon>
        <taxon>Propylenellaceae</taxon>
        <taxon>Propylenella</taxon>
    </lineage>
</organism>
<protein>
    <recommendedName>
        <fullName evidence="3">Sulfotransferase family protein</fullName>
    </recommendedName>
</protein>